<protein>
    <recommendedName>
        <fullName evidence="12 13">UvrABC system protein B</fullName>
        <shortName evidence="13">Protein UvrB</shortName>
    </recommendedName>
    <alternativeName>
        <fullName evidence="13">Excinuclease ABC subunit B</fullName>
    </alternativeName>
</protein>
<dbReference type="Pfam" id="PF04851">
    <property type="entry name" value="ResIII"/>
    <property type="match status" value="1"/>
</dbReference>
<keyword evidence="9 13" id="KW-0234">DNA repair</keyword>
<dbReference type="Proteomes" id="UP000601768">
    <property type="component" value="Unassembled WGS sequence"/>
</dbReference>
<keyword evidence="10 13" id="KW-0742">SOS response</keyword>
<proteinExistence type="inferred from homology"/>
<feature type="domain" description="UVR" evidence="16">
    <location>
        <begin position="637"/>
        <end position="672"/>
    </location>
</feature>
<evidence type="ECO:0000256" key="11">
    <source>
        <dbReference type="ARBA" id="ARBA00026033"/>
    </source>
</evidence>
<dbReference type="Gene3D" id="4.10.860.10">
    <property type="entry name" value="UVR domain"/>
    <property type="match status" value="1"/>
</dbReference>
<comment type="subcellular location">
    <subcellularLocation>
        <location evidence="1 13 14">Cytoplasm</location>
    </subcellularLocation>
</comment>
<evidence type="ECO:0000256" key="1">
    <source>
        <dbReference type="ARBA" id="ARBA00004496"/>
    </source>
</evidence>
<dbReference type="FunFam" id="3.40.50.300:FF:000477">
    <property type="entry name" value="UvrABC system protein B"/>
    <property type="match status" value="1"/>
</dbReference>
<evidence type="ECO:0000256" key="9">
    <source>
        <dbReference type="ARBA" id="ARBA00023204"/>
    </source>
</evidence>
<dbReference type="GO" id="GO:0006289">
    <property type="term" value="P:nucleotide-excision repair"/>
    <property type="evidence" value="ECO:0007669"/>
    <property type="project" value="UniProtKB-UniRule"/>
</dbReference>
<keyword evidence="5 13" id="KW-0227">DNA damage</keyword>
<feature type="short sequence motif" description="Beta-hairpin" evidence="13">
    <location>
        <begin position="98"/>
        <end position="121"/>
    </location>
</feature>
<dbReference type="PROSITE" id="PS51192">
    <property type="entry name" value="HELICASE_ATP_BIND_1"/>
    <property type="match status" value="1"/>
</dbReference>
<evidence type="ECO:0000259" key="17">
    <source>
        <dbReference type="PROSITE" id="PS51192"/>
    </source>
</evidence>
<dbReference type="GO" id="GO:0005737">
    <property type="term" value="C:cytoplasm"/>
    <property type="evidence" value="ECO:0007669"/>
    <property type="project" value="UniProtKB-SubCell"/>
</dbReference>
<evidence type="ECO:0000256" key="14">
    <source>
        <dbReference type="RuleBase" id="RU003587"/>
    </source>
</evidence>
<evidence type="ECO:0000259" key="18">
    <source>
        <dbReference type="PROSITE" id="PS51194"/>
    </source>
</evidence>
<dbReference type="InterPro" id="IPR041471">
    <property type="entry name" value="UvrB_inter"/>
</dbReference>
<evidence type="ECO:0000256" key="7">
    <source>
        <dbReference type="ARBA" id="ARBA00022840"/>
    </source>
</evidence>
<dbReference type="HAMAP" id="MF_00204">
    <property type="entry name" value="UvrB"/>
    <property type="match status" value="1"/>
</dbReference>
<feature type="domain" description="Helicase ATP-binding" evidence="17">
    <location>
        <begin position="32"/>
        <end position="165"/>
    </location>
</feature>
<comment type="domain">
    <text evidence="13">The beta-hairpin motif is involved in DNA binding.</text>
</comment>
<dbReference type="RefSeq" id="WP_186507332.1">
    <property type="nucleotide sequence ID" value="NZ_JACNEP010000010.1"/>
</dbReference>
<feature type="coiled-coil region" evidence="15">
    <location>
        <begin position="263"/>
        <end position="290"/>
    </location>
</feature>
<evidence type="ECO:0000256" key="8">
    <source>
        <dbReference type="ARBA" id="ARBA00022881"/>
    </source>
</evidence>
<evidence type="ECO:0000259" key="16">
    <source>
        <dbReference type="PROSITE" id="PS50151"/>
    </source>
</evidence>
<dbReference type="InterPro" id="IPR006935">
    <property type="entry name" value="Helicase/UvrB_N"/>
</dbReference>
<dbReference type="InterPro" id="IPR014001">
    <property type="entry name" value="Helicase_ATP-bd"/>
</dbReference>
<dbReference type="Pfam" id="PF12344">
    <property type="entry name" value="UvrB"/>
    <property type="match status" value="1"/>
</dbReference>
<sequence>MSALISNQKAFELVSEYQPAGDQPKAIHGLLDGLDSGLAHQTLLGVTGSGKTFTMASVIAEAKRPTLILAHNKTLAAQLYGEMKEFFPHNAVEYFVSYYDYYQPEAYVPSTDTFIEKDASINDHIEQMRLSATKALMERRDVIIVSSVSAIYGLGDPDSYMKMLLHLRQGDLMDQRDILRRLAELQYTRNDVAFERGTFRVRGDIIDIFPADSDRQGVRVELFDEEIEKISLFDPLTGAVDKTVARVTVFPKTHYVTPREKILAAIDHIKDELKDRQKQLKDNNKLIEEQRITQRVQFDVEMMLELGYCSGIENYSRYLSGRAPGEPPPTLIDYFPADGLLFIDESHVTVSQIGAMYKGDRSRKETLVEYGFRLPSALDNRPLKFDEFEQIAPQTIYVSATPGNFELERCGGDVVEQVVRPTGLIDPEIEIRPVSTQVDDLLSEINKRVALDERVLVTTLTKKMAEDLSDYLNEHDVKVRYLHSDIDTVERIEIIRDLRIGKFDVLVGINLLREGLDMPEVSLVAILDADKEGFLRSERSLIQTIGRAARHLNGRAILYADRITGSMERAISETQRRRETQQAHNLKHGIVPQKLNKRITDIMDIGDGSSDGKVKLRKVADKKGKYDANPVSSKQLMDQIADLEKQMFSHAQNLEFEKAAAVRDQVEDLREQLVKMS</sequence>
<evidence type="ECO:0000256" key="13">
    <source>
        <dbReference type="HAMAP-Rule" id="MF_00204"/>
    </source>
</evidence>
<dbReference type="PANTHER" id="PTHR24029">
    <property type="entry name" value="UVRABC SYSTEM PROTEIN B"/>
    <property type="match status" value="1"/>
</dbReference>
<feature type="binding site" evidence="13">
    <location>
        <begin position="45"/>
        <end position="52"/>
    </location>
    <ligand>
        <name>ATP</name>
        <dbReference type="ChEBI" id="CHEBI:30616"/>
    </ligand>
</feature>
<comment type="similarity">
    <text evidence="2 13 14">Belongs to the UvrB family.</text>
</comment>
<dbReference type="PANTHER" id="PTHR24029:SF0">
    <property type="entry name" value="UVRABC SYSTEM PROTEIN B"/>
    <property type="match status" value="1"/>
</dbReference>
<evidence type="ECO:0000313" key="20">
    <source>
        <dbReference type="Proteomes" id="UP000601768"/>
    </source>
</evidence>
<feature type="domain" description="Helicase C-terminal" evidence="18">
    <location>
        <begin position="437"/>
        <end position="603"/>
    </location>
</feature>
<evidence type="ECO:0000256" key="4">
    <source>
        <dbReference type="ARBA" id="ARBA00022741"/>
    </source>
</evidence>
<dbReference type="InterPro" id="IPR001650">
    <property type="entry name" value="Helicase_C-like"/>
</dbReference>
<evidence type="ECO:0000256" key="2">
    <source>
        <dbReference type="ARBA" id="ARBA00008533"/>
    </source>
</evidence>
<dbReference type="GO" id="GO:0009380">
    <property type="term" value="C:excinuclease repair complex"/>
    <property type="evidence" value="ECO:0007669"/>
    <property type="project" value="InterPro"/>
</dbReference>
<dbReference type="GO" id="GO:0009432">
    <property type="term" value="P:SOS response"/>
    <property type="evidence" value="ECO:0007669"/>
    <property type="project" value="UniProtKB-UniRule"/>
</dbReference>
<reference evidence="19" key="2">
    <citation type="submission" date="2020-08" db="EMBL/GenBank/DDBJ databases">
        <authorList>
            <person name="Lai Q."/>
        </authorList>
    </citation>
    <scope>NUCLEOTIDE SEQUENCE</scope>
    <source>
        <strain evidence="19">S27-2</strain>
    </source>
</reference>
<dbReference type="CDD" id="cd18790">
    <property type="entry name" value="SF2_C_UvrB"/>
    <property type="match status" value="1"/>
</dbReference>
<dbReference type="SMART" id="SM00490">
    <property type="entry name" value="HELICc"/>
    <property type="match status" value="1"/>
</dbReference>
<evidence type="ECO:0000313" key="19">
    <source>
        <dbReference type="EMBL" id="MBC3766808.1"/>
    </source>
</evidence>
<dbReference type="Pfam" id="PF02151">
    <property type="entry name" value="UVR"/>
    <property type="match status" value="1"/>
</dbReference>
<dbReference type="InterPro" id="IPR001943">
    <property type="entry name" value="UVR_dom"/>
</dbReference>
<comment type="subunit">
    <text evidence="11 13 14">Forms a heterotetramer with UvrA during the search for lesions. Interacts with UvrC in an incision complex.</text>
</comment>
<evidence type="ECO:0000256" key="3">
    <source>
        <dbReference type="ARBA" id="ARBA00022490"/>
    </source>
</evidence>
<comment type="function">
    <text evidence="13">The UvrABC repair system catalyzes the recognition and processing of DNA lesions. A damage recognition complex composed of 2 UvrA and 2 UvrB subunits scans DNA for abnormalities. Upon binding of the UvrA(2)B(2) complex to a putative damaged site, the DNA wraps around one UvrB monomer. DNA wrap is dependent on ATP binding by UvrB and probably causes local melting of the DNA helix, facilitating insertion of UvrB beta-hairpin between the DNA strands. Then UvrB probes one DNA strand for the presence of a lesion. If a lesion is found the UvrA subunits dissociate and the UvrB-DNA preincision complex is formed. This complex is subsequently bound by UvrC and the second UvrB is released. If no lesion is found, the DNA wraps around the other UvrB subunit that will check the other stand for damage.</text>
</comment>
<keyword evidence="6 13" id="KW-0228">DNA excision</keyword>
<dbReference type="GO" id="GO:0016887">
    <property type="term" value="F:ATP hydrolysis activity"/>
    <property type="evidence" value="ECO:0007669"/>
    <property type="project" value="InterPro"/>
</dbReference>
<keyword evidence="3 13" id="KW-0963">Cytoplasm</keyword>
<dbReference type="InterPro" id="IPR024759">
    <property type="entry name" value="UvrB_YAD/RRR_dom"/>
</dbReference>
<dbReference type="GO" id="GO:0009381">
    <property type="term" value="F:excinuclease ABC activity"/>
    <property type="evidence" value="ECO:0007669"/>
    <property type="project" value="UniProtKB-UniRule"/>
</dbReference>
<dbReference type="GO" id="GO:0005524">
    <property type="term" value="F:ATP binding"/>
    <property type="evidence" value="ECO:0007669"/>
    <property type="project" value="UniProtKB-UniRule"/>
</dbReference>
<name>A0A8J6M2W4_9ALTE</name>
<dbReference type="SUPFAM" id="SSF46600">
    <property type="entry name" value="C-terminal UvrC-binding domain of UvrB"/>
    <property type="match status" value="1"/>
</dbReference>
<dbReference type="PROSITE" id="PS50151">
    <property type="entry name" value="UVR"/>
    <property type="match status" value="1"/>
</dbReference>
<dbReference type="CDD" id="cd17916">
    <property type="entry name" value="DEXHc_UvrB"/>
    <property type="match status" value="1"/>
</dbReference>
<dbReference type="SMART" id="SM00487">
    <property type="entry name" value="DEXDc"/>
    <property type="match status" value="1"/>
</dbReference>
<keyword evidence="15" id="KW-0175">Coiled coil</keyword>
<dbReference type="AlphaFoldDB" id="A0A8J6M2W4"/>
<dbReference type="NCBIfam" id="TIGR00631">
    <property type="entry name" value="uvrb"/>
    <property type="match status" value="1"/>
</dbReference>
<keyword evidence="4 13" id="KW-0547">Nucleotide-binding</keyword>
<dbReference type="Pfam" id="PF00271">
    <property type="entry name" value="Helicase_C"/>
    <property type="match status" value="1"/>
</dbReference>
<dbReference type="EMBL" id="JACNEP010000010">
    <property type="protein sequence ID" value="MBC3766808.1"/>
    <property type="molecule type" value="Genomic_DNA"/>
</dbReference>
<dbReference type="NCBIfam" id="NF003673">
    <property type="entry name" value="PRK05298.1"/>
    <property type="match status" value="1"/>
</dbReference>
<keyword evidence="20" id="KW-1185">Reference proteome</keyword>
<evidence type="ECO:0000256" key="10">
    <source>
        <dbReference type="ARBA" id="ARBA00023236"/>
    </source>
</evidence>
<evidence type="ECO:0000256" key="15">
    <source>
        <dbReference type="SAM" id="Coils"/>
    </source>
</evidence>
<keyword evidence="7 13" id="KW-0067">ATP-binding</keyword>
<dbReference type="PROSITE" id="PS51194">
    <property type="entry name" value="HELICASE_CTER"/>
    <property type="match status" value="1"/>
</dbReference>
<dbReference type="SUPFAM" id="SSF52540">
    <property type="entry name" value="P-loop containing nucleoside triphosphate hydrolases"/>
    <property type="match status" value="2"/>
</dbReference>
<evidence type="ECO:0000256" key="12">
    <source>
        <dbReference type="ARBA" id="ARBA00029504"/>
    </source>
</evidence>
<comment type="caution">
    <text evidence="19">The sequence shown here is derived from an EMBL/GenBank/DDBJ whole genome shotgun (WGS) entry which is preliminary data.</text>
</comment>
<dbReference type="InterPro" id="IPR027417">
    <property type="entry name" value="P-loop_NTPase"/>
</dbReference>
<evidence type="ECO:0000256" key="5">
    <source>
        <dbReference type="ARBA" id="ARBA00022763"/>
    </source>
</evidence>
<organism evidence="19 20">
    <name type="scientific">Neptunicella marina</name>
    <dbReference type="NCBI Taxonomy" id="2125989"/>
    <lineage>
        <taxon>Bacteria</taxon>
        <taxon>Pseudomonadati</taxon>
        <taxon>Pseudomonadota</taxon>
        <taxon>Gammaproteobacteria</taxon>
        <taxon>Alteromonadales</taxon>
        <taxon>Alteromonadaceae</taxon>
        <taxon>Neptunicella</taxon>
    </lineage>
</organism>
<dbReference type="Gene3D" id="3.40.50.300">
    <property type="entry name" value="P-loop containing nucleotide triphosphate hydrolases"/>
    <property type="match status" value="3"/>
</dbReference>
<dbReference type="GO" id="GO:0003677">
    <property type="term" value="F:DNA binding"/>
    <property type="evidence" value="ECO:0007669"/>
    <property type="project" value="UniProtKB-UniRule"/>
</dbReference>
<dbReference type="Pfam" id="PF17757">
    <property type="entry name" value="UvrB_inter"/>
    <property type="match status" value="1"/>
</dbReference>
<dbReference type="InterPro" id="IPR036876">
    <property type="entry name" value="UVR_dom_sf"/>
</dbReference>
<gene>
    <name evidence="13 19" type="primary">uvrB</name>
    <name evidence="19" type="ORF">H8B19_13040</name>
</gene>
<evidence type="ECO:0000256" key="6">
    <source>
        <dbReference type="ARBA" id="ARBA00022769"/>
    </source>
</evidence>
<keyword evidence="8 13" id="KW-0267">Excision nuclease</keyword>
<dbReference type="InterPro" id="IPR004807">
    <property type="entry name" value="UvrB"/>
</dbReference>
<reference evidence="19" key="1">
    <citation type="journal article" date="2018" name="Int. J. Syst. Evol. Microbiol.">
        <title>Neptunicella marina gen. nov., sp. nov., isolated from surface seawater.</title>
        <authorList>
            <person name="Liu X."/>
            <person name="Lai Q."/>
            <person name="Du Y."/>
            <person name="Zhang X."/>
            <person name="Liu Z."/>
            <person name="Sun F."/>
            <person name="Shao Z."/>
        </authorList>
    </citation>
    <scope>NUCLEOTIDE SEQUENCE</scope>
    <source>
        <strain evidence="19">S27-2</strain>
    </source>
</reference>
<accession>A0A8J6M2W4</accession>